<name>A0ABV8PYR9_9BACT</name>
<proteinExistence type="predicted"/>
<evidence type="ECO:0000256" key="2">
    <source>
        <dbReference type="ARBA" id="ARBA00022679"/>
    </source>
</evidence>
<evidence type="ECO:0000313" key="5">
    <source>
        <dbReference type="Proteomes" id="UP001595906"/>
    </source>
</evidence>
<feature type="domain" description="Glycosyl transferase family 1" evidence="3">
    <location>
        <begin position="184"/>
        <end position="337"/>
    </location>
</feature>
<accession>A0ABV8PYR9</accession>
<organism evidence="4 5">
    <name type="scientific">Parasediminibacterium paludis</name>
    <dbReference type="NCBI Taxonomy" id="908966"/>
    <lineage>
        <taxon>Bacteria</taxon>
        <taxon>Pseudomonadati</taxon>
        <taxon>Bacteroidota</taxon>
        <taxon>Chitinophagia</taxon>
        <taxon>Chitinophagales</taxon>
        <taxon>Chitinophagaceae</taxon>
        <taxon>Parasediminibacterium</taxon>
    </lineage>
</organism>
<evidence type="ECO:0000313" key="4">
    <source>
        <dbReference type="EMBL" id="MFC4232385.1"/>
    </source>
</evidence>
<keyword evidence="1 4" id="KW-0328">Glycosyltransferase</keyword>
<evidence type="ECO:0000256" key="1">
    <source>
        <dbReference type="ARBA" id="ARBA00022676"/>
    </source>
</evidence>
<dbReference type="RefSeq" id="WP_379014217.1">
    <property type="nucleotide sequence ID" value="NZ_JBHSDC010000022.1"/>
</dbReference>
<dbReference type="SUPFAM" id="SSF53756">
    <property type="entry name" value="UDP-Glycosyltransferase/glycogen phosphorylase"/>
    <property type="match status" value="1"/>
</dbReference>
<keyword evidence="5" id="KW-1185">Reference proteome</keyword>
<dbReference type="GO" id="GO:0016757">
    <property type="term" value="F:glycosyltransferase activity"/>
    <property type="evidence" value="ECO:0007669"/>
    <property type="project" value="UniProtKB-KW"/>
</dbReference>
<protein>
    <submittedName>
        <fullName evidence="4">Glycosyltransferase</fullName>
        <ecNumber evidence="4">2.4.-.-</ecNumber>
    </submittedName>
</protein>
<dbReference type="InterPro" id="IPR001296">
    <property type="entry name" value="Glyco_trans_1"/>
</dbReference>
<comment type="caution">
    <text evidence="4">The sequence shown here is derived from an EMBL/GenBank/DDBJ whole genome shotgun (WGS) entry which is preliminary data.</text>
</comment>
<keyword evidence="2 4" id="KW-0808">Transferase</keyword>
<dbReference type="Proteomes" id="UP001595906">
    <property type="component" value="Unassembled WGS sequence"/>
</dbReference>
<dbReference type="Pfam" id="PF00534">
    <property type="entry name" value="Glycos_transf_1"/>
    <property type="match status" value="1"/>
</dbReference>
<sequence length="362" mass="42026">MPRIVCTVTNDLSYDQRMQRICMSLSSAGYGVVLVGRRLKKSKPLQKQPFIQKRLPCYFTKGFLFYTEYNLRLLFFLLFTKANAFCAIDLDTILPNYIASVIRRKPRVYDAHELFSELIEVVSRPRVHKIWLAVERFVVPSFQHGYTVNLFIKEEFKRRYGVDYQIVRNLPLKKEINVLEKYPRFTILYQGAVNEGRSFETLIPAMQLVDANLLICGNGNYFTQVQDLIQQYGVQDKVALMGAVLPNELKAITSKCHVGVTIFESEGLNQYYSLANRFFDYMMAGIPQICVNYPEYAHINNQYGFAYMIKDVQPQTIAMALNNLMADNVLYQQLNANCAIANEQLNWQQEEKILIQFWNTIV</sequence>
<dbReference type="Gene3D" id="3.40.50.2000">
    <property type="entry name" value="Glycogen Phosphorylase B"/>
    <property type="match status" value="1"/>
</dbReference>
<dbReference type="PANTHER" id="PTHR12526:SF629">
    <property type="entry name" value="TEICHURONIC ACID BIOSYNTHESIS GLYCOSYLTRANSFERASE TUAH-RELATED"/>
    <property type="match status" value="1"/>
</dbReference>
<dbReference type="PANTHER" id="PTHR12526">
    <property type="entry name" value="GLYCOSYLTRANSFERASE"/>
    <property type="match status" value="1"/>
</dbReference>
<reference evidence="5" key="1">
    <citation type="journal article" date="2019" name="Int. J. Syst. Evol. Microbiol.">
        <title>The Global Catalogue of Microorganisms (GCM) 10K type strain sequencing project: providing services to taxonomists for standard genome sequencing and annotation.</title>
        <authorList>
            <consortium name="The Broad Institute Genomics Platform"/>
            <consortium name="The Broad Institute Genome Sequencing Center for Infectious Disease"/>
            <person name="Wu L."/>
            <person name="Ma J."/>
        </authorList>
    </citation>
    <scope>NUCLEOTIDE SEQUENCE [LARGE SCALE GENOMIC DNA]</scope>
    <source>
        <strain evidence="5">CECT 8010</strain>
    </source>
</reference>
<gene>
    <name evidence="4" type="ORF">ACFOW1_10815</name>
</gene>
<evidence type="ECO:0000259" key="3">
    <source>
        <dbReference type="Pfam" id="PF00534"/>
    </source>
</evidence>
<dbReference type="EMBL" id="JBHSDC010000022">
    <property type="protein sequence ID" value="MFC4232385.1"/>
    <property type="molecule type" value="Genomic_DNA"/>
</dbReference>
<dbReference type="EC" id="2.4.-.-" evidence="4"/>